<keyword evidence="3" id="KW-1185">Reference proteome</keyword>
<reference evidence="2" key="1">
    <citation type="submission" date="2021-07" db="EMBL/GenBank/DDBJ databases">
        <authorList>
            <person name="Catto M.A."/>
            <person name="Jacobson A."/>
            <person name="Kennedy G."/>
            <person name="Labadie P."/>
            <person name="Hunt B.G."/>
            <person name="Srinivasan R."/>
        </authorList>
    </citation>
    <scope>NUCLEOTIDE SEQUENCE</scope>
    <source>
        <strain evidence="2">PL_HMW_Pooled</strain>
        <tissue evidence="2">Head</tissue>
    </source>
</reference>
<dbReference type="EMBL" id="JAHWGI010001442">
    <property type="protein sequence ID" value="KAK3932970.1"/>
    <property type="molecule type" value="Genomic_DNA"/>
</dbReference>
<sequence>VHVLRADSSSSSSSDDDDPSPADVMEAAVQECVRKHEPPMIGGGDYAELAKGLVEVVYPSGNVDYGVLYIQFAIDMVSTSKSRLVVWTQITTCVSDGMEALGAGTAPAAVEKQIADCINSKPFPDNLKPTVDSFLACVRGVLL</sequence>
<feature type="non-terminal residue" evidence="2">
    <location>
        <position position="1"/>
    </location>
</feature>
<proteinExistence type="predicted"/>
<feature type="region of interest" description="Disordered" evidence="1">
    <location>
        <begin position="1"/>
        <end position="23"/>
    </location>
</feature>
<evidence type="ECO:0000313" key="3">
    <source>
        <dbReference type="Proteomes" id="UP001219518"/>
    </source>
</evidence>
<name>A0AAE1I717_9NEOP</name>
<dbReference type="AlphaFoldDB" id="A0AAE1I717"/>
<evidence type="ECO:0000256" key="1">
    <source>
        <dbReference type="SAM" id="MobiDB-lite"/>
    </source>
</evidence>
<accession>A0AAE1I717</accession>
<gene>
    <name evidence="2" type="ORF">KUF71_017158</name>
</gene>
<protein>
    <submittedName>
        <fullName evidence="2">Na(+)-translocating NADH-quinone reductase subunit B</fullName>
    </submittedName>
</protein>
<comment type="caution">
    <text evidence="2">The sequence shown here is derived from an EMBL/GenBank/DDBJ whole genome shotgun (WGS) entry which is preliminary data.</text>
</comment>
<reference evidence="2" key="2">
    <citation type="journal article" date="2023" name="BMC Genomics">
        <title>Pest status, molecular evolution, and epigenetic factors derived from the genome assembly of Frankliniella fusca, a thysanopteran phytovirus vector.</title>
        <authorList>
            <person name="Catto M.A."/>
            <person name="Labadie P.E."/>
            <person name="Jacobson A.L."/>
            <person name="Kennedy G.G."/>
            <person name="Srinivasan R."/>
            <person name="Hunt B.G."/>
        </authorList>
    </citation>
    <scope>NUCLEOTIDE SEQUENCE</scope>
    <source>
        <strain evidence="2">PL_HMW_Pooled</strain>
    </source>
</reference>
<feature type="compositionally biased region" description="Low complexity" evidence="1">
    <location>
        <begin position="1"/>
        <end position="13"/>
    </location>
</feature>
<organism evidence="2 3">
    <name type="scientific">Frankliniella fusca</name>
    <dbReference type="NCBI Taxonomy" id="407009"/>
    <lineage>
        <taxon>Eukaryota</taxon>
        <taxon>Metazoa</taxon>
        <taxon>Ecdysozoa</taxon>
        <taxon>Arthropoda</taxon>
        <taxon>Hexapoda</taxon>
        <taxon>Insecta</taxon>
        <taxon>Pterygota</taxon>
        <taxon>Neoptera</taxon>
        <taxon>Paraneoptera</taxon>
        <taxon>Thysanoptera</taxon>
        <taxon>Terebrantia</taxon>
        <taxon>Thripoidea</taxon>
        <taxon>Thripidae</taxon>
        <taxon>Frankliniella</taxon>
    </lineage>
</organism>
<dbReference type="Proteomes" id="UP001219518">
    <property type="component" value="Unassembled WGS sequence"/>
</dbReference>
<evidence type="ECO:0000313" key="2">
    <source>
        <dbReference type="EMBL" id="KAK3932970.1"/>
    </source>
</evidence>